<accession>A0A382K4N6</accession>
<reference evidence="1" key="1">
    <citation type="submission" date="2018-05" db="EMBL/GenBank/DDBJ databases">
        <authorList>
            <person name="Lanie J.A."/>
            <person name="Ng W.-L."/>
            <person name="Kazmierczak K.M."/>
            <person name="Andrzejewski T.M."/>
            <person name="Davidsen T.M."/>
            <person name="Wayne K.J."/>
            <person name="Tettelin H."/>
            <person name="Glass J.I."/>
            <person name="Rusch D."/>
            <person name="Podicherti R."/>
            <person name="Tsui H.-C.T."/>
            <person name="Winkler M.E."/>
        </authorList>
    </citation>
    <scope>NUCLEOTIDE SEQUENCE</scope>
</reference>
<proteinExistence type="predicted"/>
<sequence>MTDFTAYLLAPVPWRLTGVEIISDPQYIFTTYFMLLSNKNRKVSASKNVSGLIFMPQLYRIFTPPCLSPPTG</sequence>
<feature type="non-terminal residue" evidence="1">
    <location>
        <position position="72"/>
    </location>
</feature>
<gene>
    <name evidence="1" type="ORF">METZ01_LOCUS272082</name>
</gene>
<dbReference type="EMBL" id="UINC01078291">
    <property type="protein sequence ID" value="SVC19228.1"/>
    <property type="molecule type" value="Genomic_DNA"/>
</dbReference>
<protein>
    <submittedName>
        <fullName evidence="1">Uncharacterized protein</fullName>
    </submittedName>
</protein>
<dbReference type="AlphaFoldDB" id="A0A382K4N6"/>
<organism evidence="1">
    <name type="scientific">marine metagenome</name>
    <dbReference type="NCBI Taxonomy" id="408172"/>
    <lineage>
        <taxon>unclassified sequences</taxon>
        <taxon>metagenomes</taxon>
        <taxon>ecological metagenomes</taxon>
    </lineage>
</organism>
<evidence type="ECO:0000313" key="1">
    <source>
        <dbReference type="EMBL" id="SVC19228.1"/>
    </source>
</evidence>
<name>A0A382K4N6_9ZZZZ</name>